<feature type="transmembrane region" description="Helical" evidence="7">
    <location>
        <begin position="89"/>
        <end position="105"/>
    </location>
</feature>
<evidence type="ECO:0000256" key="5">
    <source>
        <dbReference type="ARBA" id="ARBA00022989"/>
    </source>
</evidence>
<dbReference type="AlphaFoldDB" id="A0A4R5W2R8"/>
<feature type="transmembrane region" description="Helical" evidence="7">
    <location>
        <begin position="51"/>
        <end position="69"/>
    </location>
</feature>
<organism evidence="9 10">
    <name type="scientific">Sapientia aquatica</name>
    <dbReference type="NCBI Taxonomy" id="1549640"/>
    <lineage>
        <taxon>Bacteria</taxon>
        <taxon>Pseudomonadati</taxon>
        <taxon>Pseudomonadota</taxon>
        <taxon>Betaproteobacteria</taxon>
        <taxon>Burkholderiales</taxon>
        <taxon>Oxalobacteraceae</taxon>
        <taxon>Sapientia</taxon>
    </lineage>
</organism>
<dbReference type="Proteomes" id="UP000294829">
    <property type="component" value="Unassembled WGS sequence"/>
</dbReference>
<dbReference type="InterPro" id="IPR003416">
    <property type="entry name" value="MgtC/SapB/SrpB/YhiD_fam"/>
</dbReference>
<protein>
    <recommendedName>
        <fullName evidence="7">Protein MgtC</fullName>
    </recommendedName>
</protein>
<keyword evidence="7" id="KW-0997">Cell inner membrane</keyword>
<comment type="subcellular location">
    <subcellularLocation>
        <location evidence="7">Cell inner membrane</location>
        <topology evidence="7">Multi-pass membrane protein</topology>
    </subcellularLocation>
    <subcellularLocation>
        <location evidence="1">Cell membrane</location>
        <topology evidence="1">Multi-pass membrane protein</topology>
    </subcellularLocation>
</comment>
<keyword evidence="3" id="KW-1003">Cell membrane</keyword>
<evidence type="ECO:0000256" key="3">
    <source>
        <dbReference type="ARBA" id="ARBA00022475"/>
    </source>
</evidence>
<evidence type="ECO:0000259" key="8">
    <source>
        <dbReference type="Pfam" id="PF02308"/>
    </source>
</evidence>
<dbReference type="PRINTS" id="PR01837">
    <property type="entry name" value="MGTCSAPBPROT"/>
</dbReference>
<evidence type="ECO:0000256" key="6">
    <source>
        <dbReference type="ARBA" id="ARBA00023136"/>
    </source>
</evidence>
<keyword evidence="10" id="KW-1185">Reference proteome</keyword>
<dbReference type="InterPro" id="IPR049177">
    <property type="entry name" value="MgtC_SapB_SrpB_YhiD_N"/>
</dbReference>
<sequence>MDLTQILAGYWSIPLIKGNFIVVLNLIGALALGFALGYERTYHGRAAGMRTYGLVCMASAGIVLVSGYPELWFGGHVSSPDWHVDPTRSIQGIVTGIGFLGAGVIMKDGLSISGLTTAASLWTASAIGVMVGMGLYPAAIFFTVGAIGCMTIVSKVEQHLPSRPAVTITLRFRAGFVPKIELIRQSAHLAGFSIQSQSIVISHQQGRTEWHFVMVAIDKVACAVLPDLADQFQRIEGVEDLNLALARI</sequence>
<gene>
    <name evidence="9" type="ORF">E2I14_09370</name>
</gene>
<feature type="transmembrane region" description="Helical" evidence="7">
    <location>
        <begin position="112"/>
        <end position="129"/>
    </location>
</feature>
<dbReference type="PANTHER" id="PTHR33778">
    <property type="entry name" value="PROTEIN MGTC"/>
    <property type="match status" value="1"/>
</dbReference>
<keyword evidence="6 7" id="KW-0472">Membrane</keyword>
<evidence type="ECO:0000313" key="9">
    <source>
        <dbReference type="EMBL" id="TDK66652.1"/>
    </source>
</evidence>
<feature type="domain" description="MgtC/SapB/SrpB/YhiD N-terminal" evidence="8">
    <location>
        <begin position="26"/>
        <end position="158"/>
    </location>
</feature>
<evidence type="ECO:0000256" key="2">
    <source>
        <dbReference type="ARBA" id="ARBA00009298"/>
    </source>
</evidence>
<reference evidence="9 10" key="1">
    <citation type="submission" date="2019-03" db="EMBL/GenBank/DDBJ databases">
        <title>Sapientia aquatica gen. nov., sp. nov., isolated from a crater lake.</title>
        <authorList>
            <person name="Felfoldi T."/>
            <person name="Szabo A."/>
            <person name="Toth E."/>
            <person name="Schumann P."/>
            <person name="Keki Z."/>
            <person name="Marialigeti K."/>
            <person name="Mathe I."/>
        </authorList>
    </citation>
    <scope>NUCLEOTIDE SEQUENCE [LARGE SCALE GENOMIC DNA]</scope>
    <source>
        <strain evidence="9 10">SA-152</strain>
    </source>
</reference>
<evidence type="ECO:0000256" key="7">
    <source>
        <dbReference type="RuleBase" id="RU365041"/>
    </source>
</evidence>
<dbReference type="PANTHER" id="PTHR33778:SF1">
    <property type="entry name" value="MAGNESIUM TRANSPORTER YHID-RELATED"/>
    <property type="match status" value="1"/>
</dbReference>
<accession>A0A4R5W2R8</accession>
<dbReference type="OrthoDB" id="9811198at2"/>
<dbReference type="RefSeq" id="WP_133327746.1">
    <property type="nucleotide sequence ID" value="NZ_SMYL01000003.1"/>
</dbReference>
<feature type="transmembrane region" description="Helical" evidence="7">
    <location>
        <begin position="20"/>
        <end position="39"/>
    </location>
</feature>
<dbReference type="Pfam" id="PF02308">
    <property type="entry name" value="MgtC"/>
    <property type="match status" value="1"/>
</dbReference>
<dbReference type="GO" id="GO:0005886">
    <property type="term" value="C:plasma membrane"/>
    <property type="evidence" value="ECO:0007669"/>
    <property type="project" value="UniProtKB-SubCell"/>
</dbReference>
<keyword evidence="5 7" id="KW-1133">Transmembrane helix</keyword>
<evidence type="ECO:0000313" key="10">
    <source>
        <dbReference type="Proteomes" id="UP000294829"/>
    </source>
</evidence>
<evidence type="ECO:0000256" key="4">
    <source>
        <dbReference type="ARBA" id="ARBA00022692"/>
    </source>
</evidence>
<dbReference type="EMBL" id="SMYL01000003">
    <property type="protein sequence ID" value="TDK66652.1"/>
    <property type="molecule type" value="Genomic_DNA"/>
</dbReference>
<proteinExistence type="inferred from homology"/>
<name>A0A4R5W2R8_9BURK</name>
<comment type="caution">
    <text evidence="9">The sequence shown here is derived from an EMBL/GenBank/DDBJ whole genome shotgun (WGS) entry which is preliminary data.</text>
</comment>
<comment type="similarity">
    <text evidence="2 7">Belongs to the MgtC/SapB family.</text>
</comment>
<keyword evidence="4 7" id="KW-0812">Transmembrane</keyword>
<evidence type="ECO:0000256" key="1">
    <source>
        <dbReference type="ARBA" id="ARBA00004651"/>
    </source>
</evidence>